<keyword evidence="1" id="KW-0732">Signal</keyword>
<organism evidence="2 3">
    <name type="scientific">Microcystis panniformis FACHB-1757</name>
    <dbReference type="NCBI Taxonomy" id="1638788"/>
    <lineage>
        <taxon>Bacteria</taxon>
        <taxon>Bacillati</taxon>
        <taxon>Cyanobacteriota</taxon>
        <taxon>Cyanophyceae</taxon>
        <taxon>Oscillatoriophycideae</taxon>
        <taxon>Chroococcales</taxon>
        <taxon>Microcystaceae</taxon>
        <taxon>Microcystis</taxon>
    </lineage>
</organism>
<proteinExistence type="predicted"/>
<name>A0A0K1S6W1_9CHRO</name>
<reference evidence="2 3" key="1">
    <citation type="journal article" date="2016" name="Stand. Genomic Sci.">
        <title>Complete genome sequence and genomic characterization of Microcystis panniformis FACHB 1757 by third-generation sequencing.</title>
        <authorList>
            <person name="Zhang J.Y."/>
            <person name="Guan R."/>
            <person name="Zhang H.J."/>
            <person name="Li H."/>
            <person name="Xiao P."/>
            <person name="Yu G.L."/>
            <person name="Du L."/>
            <person name="Cao D.M."/>
            <person name="Zhu B.C."/>
            <person name="Li R.H."/>
            <person name="Lu Z.H."/>
        </authorList>
    </citation>
    <scope>NUCLEOTIDE SEQUENCE [LARGE SCALE GENOMIC DNA]</scope>
    <source>
        <strain evidence="2 3">FACHB-1757</strain>
    </source>
</reference>
<feature type="signal peptide" evidence="1">
    <location>
        <begin position="1"/>
        <end position="24"/>
    </location>
</feature>
<dbReference type="EMBL" id="CP011339">
    <property type="protein sequence ID" value="AKV69711.1"/>
    <property type="molecule type" value="Genomic_DNA"/>
</dbReference>
<dbReference type="Proteomes" id="UP000068167">
    <property type="component" value="Chromosome"/>
</dbReference>
<dbReference type="InterPro" id="IPR016186">
    <property type="entry name" value="C-type_lectin-like/link_sf"/>
</dbReference>
<feature type="chain" id="PRO_5005468553" description="Alkaline phosphatase" evidence="1">
    <location>
        <begin position="25"/>
        <end position="164"/>
    </location>
</feature>
<dbReference type="AlphaFoldDB" id="A0A0K1S6W1"/>
<evidence type="ECO:0000313" key="3">
    <source>
        <dbReference type="Proteomes" id="UP000068167"/>
    </source>
</evidence>
<keyword evidence="3" id="KW-1185">Reference proteome</keyword>
<gene>
    <name evidence="2" type="ORF">VL20_4826</name>
</gene>
<evidence type="ECO:0008006" key="4">
    <source>
        <dbReference type="Google" id="ProtNLM"/>
    </source>
</evidence>
<accession>A0A0K1S6W1</accession>
<dbReference type="Gene3D" id="3.10.100.10">
    <property type="entry name" value="Mannose-Binding Protein A, subunit A"/>
    <property type="match status" value="1"/>
</dbReference>
<dbReference type="PATRIC" id="fig|1638788.3.peg.4868"/>
<sequence length="164" mass="16688">MKLQLGIVSGVALATLVTASAAQAALVVVPPSLAPGAQYRLVFLTDSTRNATSTDINDYNTFVTNDVTPTSALAIALNAAGLTTTWKAIGSTASVDARDNTGTNPSTGTGVPIYAIDGNLIANNNADLWDGQINLPIYTTPNDLSSISDVWTGSLSDGSGAVST</sequence>
<protein>
    <recommendedName>
        <fullName evidence="4">Alkaline phosphatase</fullName>
    </recommendedName>
</protein>
<evidence type="ECO:0000313" key="2">
    <source>
        <dbReference type="EMBL" id="AKV69711.1"/>
    </source>
</evidence>
<dbReference type="KEGG" id="mpk:VL20_4826"/>
<evidence type="ECO:0000256" key="1">
    <source>
        <dbReference type="SAM" id="SignalP"/>
    </source>
</evidence>